<evidence type="ECO:0000313" key="6">
    <source>
        <dbReference type="Proteomes" id="UP000626109"/>
    </source>
</evidence>
<keyword evidence="2" id="KW-0808">Transferase</keyword>
<dbReference type="Proteomes" id="UP000654075">
    <property type="component" value="Unassembled WGS sequence"/>
</dbReference>
<keyword evidence="7" id="KW-1185">Reference proteome</keyword>
<evidence type="ECO:0000313" key="4">
    <source>
        <dbReference type="EMBL" id="CAE8589344.1"/>
    </source>
</evidence>
<dbReference type="Pfam" id="PF00156">
    <property type="entry name" value="Pribosyltran"/>
    <property type="match status" value="1"/>
</dbReference>
<dbReference type="OrthoDB" id="9973266at2759"/>
<dbReference type="CDD" id="cd06223">
    <property type="entry name" value="PRTases_typeI"/>
    <property type="match status" value="1"/>
</dbReference>
<sequence>MSALKDRILEWKPDVIVAIGGGGFIPARILRTEVKIPILAVSLELYDDATKTANKHVLKKQWFDETSGVGNTVRGRRVLAVDEVDDTRATLEYCIRELQTLHAQRKEWHAATGCHLFCRRRCGGPVELLSVGCSRVRAQYRGA</sequence>
<dbReference type="EMBL" id="CAJNNW010035405">
    <property type="protein sequence ID" value="CAE8727501.1"/>
    <property type="molecule type" value="Genomic_DNA"/>
</dbReference>
<dbReference type="InterPro" id="IPR000836">
    <property type="entry name" value="PRTase_dom"/>
</dbReference>
<dbReference type="AlphaFoldDB" id="A0A813LIG4"/>
<dbReference type="Gene3D" id="3.40.50.2020">
    <property type="match status" value="1"/>
</dbReference>
<dbReference type="InterPro" id="IPR029057">
    <property type="entry name" value="PRTase-like"/>
</dbReference>
<feature type="domain" description="Phosphoribosyltransferase" evidence="3">
    <location>
        <begin position="6"/>
        <end position="111"/>
    </location>
</feature>
<dbReference type="SUPFAM" id="SSF53271">
    <property type="entry name" value="PRTase-like"/>
    <property type="match status" value="1"/>
</dbReference>
<dbReference type="Proteomes" id="UP000626109">
    <property type="component" value="Unassembled WGS sequence"/>
</dbReference>
<gene>
    <name evidence="4" type="ORF">PGLA1383_LOCUS8110</name>
    <name evidence="5" type="ORF">PGLA2088_LOCUS44836</name>
</gene>
<dbReference type="EMBL" id="CAJNNV010003634">
    <property type="protein sequence ID" value="CAE8589344.1"/>
    <property type="molecule type" value="Genomic_DNA"/>
</dbReference>
<dbReference type="PANTHER" id="PTHR43363:SF1">
    <property type="entry name" value="HYPOXANTHINE-GUANINE PHOSPHORIBOSYLTRANSFERASE"/>
    <property type="match status" value="1"/>
</dbReference>
<name>A0A813LIG4_POLGL</name>
<dbReference type="PANTHER" id="PTHR43363">
    <property type="entry name" value="HYPOXANTHINE PHOSPHORIBOSYLTRANSFERASE"/>
    <property type="match status" value="1"/>
</dbReference>
<keyword evidence="1" id="KW-0328">Glycosyltransferase</keyword>
<evidence type="ECO:0000256" key="1">
    <source>
        <dbReference type="ARBA" id="ARBA00022676"/>
    </source>
</evidence>
<reference evidence="5" key="1">
    <citation type="submission" date="2021-02" db="EMBL/GenBank/DDBJ databases">
        <authorList>
            <person name="Dougan E. K."/>
            <person name="Rhodes N."/>
            <person name="Thang M."/>
            <person name="Chan C."/>
        </authorList>
    </citation>
    <scope>NUCLEOTIDE SEQUENCE</scope>
</reference>
<evidence type="ECO:0000256" key="2">
    <source>
        <dbReference type="ARBA" id="ARBA00022679"/>
    </source>
</evidence>
<protein>
    <recommendedName>
        <fullName evidence="3">Phosphoribosyltransferase domain-containing protein</fullName>
    </recommendedName>
</protein>
<evidence type="ECO:0000313" key="5">
    <source>
        <dbReference type="EMBL" id="CAE8727501.1"/>
    </source>
</evidence>
<accession>A0A813LIG4</accession>
<proteinExistence type="predicted"/>
<evidence type="ECO:0000259" key="3">
    <source>
        <dbReference type="Pfam" id="PF00156"/>
    </source>
</evidence>
<organism evidence="5 6">
    <name type="scientific">Polarella glacialis</name>
    <name type="common">Dinoflagellate</name>
    <dbReference type="NCBI Taxonomy" id="89957"/>
    <lineage>
        <taxon>Eukaryota</taxon>
        <taxon>Sar</taxon>
        <taxon>Alveolata</taxon>
        <taxon>Dinophyceae</taxon>
        <taxon>Suessiales</taxon>
        <taxon>Suessiaceae</taxon>
        <taxon>Polarella</taxon>
    </lineage>
</organism>
<comment type="caution">
    <text evidence="5">The sequence shown here is derived from an EMBL/GenBank/DDBJ whole genome shotgun (WGS) entry which is preliminary data.</text>
</comment>
<dbReference type="GO" id="GO:0016757">
    <property type="term" value="F:glycosyltransferase activity"/>
    <property type="evidence" value="ECO:0007669"/>
    <property type="project" value="UniProtKB-KW"/>
</dbReference>
<evidence type="ECO:0000313" key="7">
    <source>
        <dbReference type="Proteomes" id="UP000654075"/>
    </source>
</evidence>